<dbReference type="RefSeq" id="WP_085877875.1">
    <property type="nucleotide sequence ID" value="NZ_FWFZ01000003.1"/>
</dbReference>
<dbReference type="EMBL" id="FWFZ01000003">
    <property type="protein sequence ID" value="SLN28417.1"/>
    <property type="molecule type" value="Genomic_DNA"/>
</dbReference>
<accession>A0A1Y5RYB8</accession>
<reference evidence="5 6" key="1">
    <citation type="submission" date="2017-03" db="EMBL/GenBank/DDBJ databases">
        <authorList>
            <person name="Afonso C.L."/>
            <person name="Miller P.J."/>
            <person name="Scott M.A."/>
            <person name="Spackman E."/>
            <person name="Goraichik I."/>
            <person name="Dimitrov K.M."/>
            <person name="Suarez D.L."/>
            <person name="Swayne D.E."/>
        </authorList>
    </citation>
    <scope>NUCLEOTIDE SEQUENCE [LARGE SCALE GENOMIC DNA]</scope>
    <source>
        <strain evidence="5 6">CECT 7023</strain>
    </source>
</reference>
<evidence type="ECO:0000313" key="6">
    <source>
        <dbReference type="Proteomes" id="UP000193900"/>
    </source>
</evidence>
<keyword evidence="1" id="KW-0677">Repeat</keyword>
<keyword evidence="2 3" id="KW-0802">TPR repeat</keyword>
<dbReference type="OrthoDB" id="9815010at2"/>
<keyword evidence="6" id="KW-1185">Reference proteome</keyword>
<organism evidence="5 6">
    <name type="scientific">Roseisalinus antarcticus</name>
    <dbReference type="NCBI Taxonomy" id="254357"/>
    <lineage>
        <taxon>Bacteria</taxon>
        <taxon>Pseudomonadati</taxon>
        <taxon>Pseudomonadota</taxon>
        <taxon>Alphaproteobacteria</taxon>
        <taxon>Rhodobacterales</taxon>
        <taxon>Roseobacteraceae</taxon>
        <taxon>Roseisalinus</taxon>
    </lineage>
</organism>
<dbReference type="AlphaFoldDB" id="A0A1Y5RYB8"/>
<dbReference type="PROSITE" id="PS50005">
    <property type="entry name" value="TPR"/>
    <property type="match status" value="1"/>
</dbReference>
<dbReference type="SUPFAM" id="SSF48452">
    <property type="entry name" value="TPR-like"/>
    <property type="match status" value="1"/>
</dbReference>
<dbReference type="Pfam" id="PF14559">
    <property type="entry name" value="TPR_19"/>
    <property type="match status" value="1"/>
</dbReference>
<feature type="signal peptide" evidence="4">
    <location>
        <begin position="1"/>
        <end position="20"/>
    </location>
</feature>
<feature type="chain" id="PRO_5013028954" evidence="4">
    <location>
        <begin position="21"/>
        <end position="183"/>
    </location>
</feature>
<evidence type="ECO:0000256" key="4">
    <source>
        <dbReference type="SAM" id="SignalP"/>
    </source>
</evidence>
<name>A0A1Y5RYB8_9RHOB</name>
<evidence type="ECO:0000256" key="2">
    <source>
        <dbReference type="ARBA" id="ARBA00022803"/>
    </source>
</evidence>
<evidence type="ECO:0000256" key="3">
    <source>
        <dbReference type="PROSITE-ProRule" id="PRU00339"/>
    </source>
</evidence>
<sequence length="183" mass="20317">MRSFLASLPLLLGTTLPALASDCPAATDHSVELDGIIAEIQSAPDEMTARRLSNGLWELWTDAPDAQAQDLLGRGMALREQYAFLESREVLTDLIEYCPDYAEGYNQRAFSSFLRRDFDSALWDLDRALEINPRHVAALSGRALTLMGLGRDEEAQATLRAALELNPWLSERSLLKEPPGQDI</sequence>
<dbReference type="PANTHER" id="PTHR44858">
    <property type="entry name" value="TETRATRICOPEPTIDE REPEAT PROTEIN 6"/>
    <property type="match status" value="1"/>
</dbReference>
<protein>
    <submittedName>
        <fullName evidence="5">Tetratricopeptide repeat protein</fullName>
    </submittedName>
</protein>
<evidence type="ECO:0000256" key="1">
    <source>
        <dbReference type="ARBA" id="ARBA00022737"/>
    </source>
</evidence>
<dbReference type="InterPro" id="IPR050498">
    <property type="entry name" value="Ycf3"/>
</dbReference>
<dbReference type="InterPro" id="IPR011990">
    <property type="entry name" value="TPR-like_helical_dom_sf"/>
</dbReference>
<dbReference type="Proteomes" id="UP000193900">
    <property type="component" value="Unassembled WGS sequence"/>
</dbReference>
<proteinExistence type="predicted"/>
<dbReference type="PANTHER" id="PTHR44858:SF1">
    <property type="entry name" value="UDP-N-ACETYLGLUCOSAMINE--PEPTIDE N-ACETYLGLUCOSAMINYLTRANSFERASE SPINDLY-RELATED"/>
    <property type="match status" value="1"/>
</dbReference>
<dbReference type="Gene3D" id="1.25.40.10">
    <property type="entry name" value="Tetratricopeptide repeat domain"/>
    <property type="match status" value="1"/>
</dbReference>
<gene>
    <name evidence="5" type="ORF">ROA7023_00965</name>
</gene>
<dbReference type="InterPro" id="IPR019734">
    <property type="entry name" value="TPR_rpt"/>
</dbReference>
<feature type="repeat" description="TPR" evidence="3">
    <location>
        <begin position="102"/>
        <end position="135"/>
    </location>
</feature>
<evidence type="ECO:0000313" key="5">
    <source>
        <dbReference type="EMBL" id="SLN28417.1"/>
    </source>
</evidence>
<dbReference type="SMART" id="SM00028">
    <property type="entry name" value="TPR"/>
    <property type="match status" value="3"/>
</dbReference>
<keyword evidence="4" id="KW-0732">Signal</keyword>